<comment type="cofactor">
    <cofactor evidence="7">
        <name>Mg(2+)</name>
        <dbReference type="ChEBI" id="CHEBI:18420"/>
    </cofactor>
    <text evidence="7">Binds 1 Mg(2+) ion per subunit.</text>
</comment>
<dbReference type="OrthoDB" id="9800332at2"/>
<name>A0A2U2MXF9_9GAMM</name>
<dbReference type="GO" id="GO:0009073">
    <property type="term" value="P:aromatic amino acid family biosynthetic process"/>
    <property type="evidence" value="ECO:0007669"/>
    <property type="project" value="UniProtKB-KW"/>
</dbReference>
<feature type="binding site" evidence="7">
    <location>
        <position position="17"/>
    </location>
    <ligand>
        <name>Mg(2+)</name>
        <dbReference type="ChEBI" id="CHEBI:18420"/>
    </ligand>
</feature>
<accession>A0A2U2MXF9</accession>
<dbReference type="GO" id="GO:0004765">
    <property type="term" value="F:shikimate kinase activity"/>
    <property type="evidence" value="ECO:0007669"/>
    <property type="project" value="UniProtKB-UniRule"/>
</dbReference>
<keyword evidence="1 7" id="KW-0028">Amino-acid biosynthesis</keyword>
<protein>
    <recommendedName>
        <fullName evidence="7">Shikimate kinase</fullName>
        <shortName evidence="7">SK</shortName>
        <ecNumber evidence="7">2.7.1.71</ecNumber>
    </recommendedName>
</protein>
<proteinExistence type="inferred from homology"/>
<comment type="caution">
    <text evidence="7">Lacks conserved residue(s) required for the propagation of feature annotation.</text>
</comment>
<dbReference type="Gene3D" id="3.40.50.300">
    <property type="entry name" value="P-loop containing nucleotide triphosphate hydrolases"/>
    <property type="match status" value="1"/>
</dbReference>
<evidence type="ECO:0000256" key="5">
    <source>
        <dbReference type="ARBA" id="ARBA00022840"/>
    </source>
</evidence>
<dbReference type="AlphaFoldDB" id="A0A2U2MXF9"/>
<dbReference type="InterPro" id="IPR000623">
    <property type="entry name" value="Shikimate_kinase/TSH1"/>
</dbReference>
<sequence>MSRSNVVLIGMPGAGKSTVGVLLAKRLALGFVDTDLLIQSHAGRSLQTIVDQQGHEALRAVEEEVLQTLTVRDHVIATGGSAVYSEAAMAALRRDGVIVHLHVDWPVLERRVTNLDTRGIAKAGDQTLRDVYDEREPLYQRHAEITVDASQLDQEATMEAIVEALQGRGQAHHT</sequence>
<dbReference type="PANTHER" id="PTHR21087:SF16">
    <property type="entry name" value="SHIKIMATE KINASE 1, CHLOROPLASTIC"/>
    <property type="match status" value="1"/>
</dbReference>
<comment type="subunit">
    <text evidence="7">Monomer.</text>
</comment>
<keyword evidence="7" id="KW-0963">Cytoplasm</keyword>
<keyword evidence="5 7" id="KW-0067">ATP-binding</keyword>
<feature type="binding site" evidence="7">
    <location>
        <position position="35"/>
    </location>
    <ligand>
        <name>substrate</name>
    </ligand>
</feature>
<keyword evidence="7" id="KW-0479">Metal-binding</keyword>
<evidence type="ECO:0000313" key="8">
    <source>
        <dbReference type="EMBL" id="PWG61557.1"/>
    </source>
</evidence>
<keyword evidence="2 7" id="KW-0808">Transferase</keyword>
<keyword evidence="7" id="KW-0460">Magnesium</keyword>
<dbReference type="PANTHER" id="PTHR21087">
    <property type="entry name" value="SHIKIMATE KINASE"/>
    <property type="match status" value="1"/>
</dbReference>
<comment type="catalytic activity">
    <reaction evidence="7">
        <text>shikimate + ATP = 3-phosphoshikimate + ADP + H(+)</text>
        <dbReference type="Rhea" id="RHEA:13121"/>
        <dbReference type="ChEBI" id="CHEBI:15378"/>
        <dbReference type="ChEBI" id="CHEBI:30616"/>
        <dbReference type="ChEBI" id="CHEBI:36208"/>
        <dbReference type="ChEBI" id="CHEBI:145989"/>
        <dbReference type="ChEBI" id="CHEBI:456216"/>
        <dbReference type="EC" id="2.7.1.71"/>
    </reaction>
</comment>
<dbReference type="Pfam" id="PF01202">
    <property type="entry name" value="SKI"/>
    <property type="match status" value="1"/>
</dbReference>
<dbReference type="EMBL" id="QFFI01000031">
    <property type="protein sequence ID" value="PWG61557.1"/>
    <property type="molecule type" value="Genomic_DNA"/>
</dbReference>
<keyword evidence="6 7" id="KW-0057">Aromatic amino acid biosynthesis</keyword>
<evidence type="ECO:0000256" key="6">
    <source>
        <dbReference type="ARBA" id="ARBA00023141"/>
    </source>
</evidence>
<keyword evidence="9" id="KW-1185">Reference proteome</keyword>
<comment type="caution">
    <text evidence="8">The sequence shown here is derived from an EMBL/GenBank/DDBJ whole genome shotgun (WGS) entry which is preliminary data.</text>
</comment>
<dbReference type="EC" id="2.7.1.71" evidence="7"/>
<dbReference type="InterPro" id="IPR031322">
    <property type="entry name" value="Shikimate/glucono_kinase"/>
</dbReference>
<dbReference type="GO" id="GO:0005829">
    <property type="term" value="C:cytosol"/>
    <property type="evidence" value="ECO:0007669"/>
    <property type="project" value="TreeGrafter"/>
</dbReference>
<dbReference type="PRINTS" id="PR01100">
    <property type="entry name" value="SHIKIMTKNASE"/>
</dbReference>
<keyword evidence="3 7" id="KW-0547">Nucleotide-binding</keyword>
<evidence type="ECO:0000256" key="3">
    <source>
        <dbReference type="ARBA" id="ARBA00022741"/>
    </source>
</evidence>
<comment type="pathway">
    <text evidence="7">Metabolic intermediate biosynthesis; chorismate biosynthesis; chorismate from D-erythrose 4-phosphate and phosphoenolpyruvate: step 5/7.</text>
</comment>
<comment type="subcellular location">
    <subcellularLocation>
        <location evidence="7">Cytoplasm</location>
    </subcellularLocation>
</comment>
<feature type="binding site" evidence="7">
    <location>
        <position position="135"/>
    </location>
    <ligand>
        <name>substrate</name>
    </ligand>
</feature>
<dbReference type="Proteomes" id="UP000245474">
    <property type="component" value="Unassembled WGS sequence"/>
</dbReference>
<evidence type="ECO:0000256" key="7">
    <source>
        <dbReference type="HAMAP-Rule" id="MF_00109"/>
    </source>
</evidence>
<evidence type="ECO:0000256" key="2">
    <source>
        <dbReference type="ARBA" id="ARBA00022679"/>
    </source>
</evidence>
<keyword evidence="4 7" id="KW-0418">Kinase</keyword>
<feature type="binding site" evidence="7">
    <location>
        <position position="80"/>
    </location>
    <ligand>
        <name>substrate</name>
    </ligand>
</feature>
<evidence type="ECO:0000313" key="9">
    <source>
        <dbReference type="Proteomes" id="UP000245474"/>
    </source>
</evidence>
<evidence type="ECO:0000256" key="4">
    <source>
        <dbReference type="ARBA" id="ARBA00022777"/>
    </source>
</evidence>
<comment type="function">
    <text evidence="7">Catalyzes the specific phosphorylation of the 3-hydroxyl group of shikimic acid using ATP as a cosubstrate.</text>
</comment>
<feature type="binding site" evidence="7">
    <location>
        <position position="118"/>
    </location>
    <ligand>
        <name>ATP</name>
        <dbReference type="ChEBI" id="CHEBI:30616"/>
    </ligand>
</feature>
<comment type="similarity">
    <text evidence="7">Belongs to the shikimate kinase family.</text>
</comment>
<dbReference type="RefSeq" id="WP_109679792.1">
    <property type="nucleotide sequence ID" value="NZ_CP086615.1"/>
</dbReference>
<dbReference type="GO" id="GO:0009423">
    <property type="term" value="P:chorismate biosynthetic process"/>
    <property type="evidence" value="ECO:0007669"/>
    <property type="project" value="UniProtKB-UniRule"/>
</dbReference>
<organism evidence="8 9">
    <name type="scientific">Sediminicurvatus halobius</name>
    <dbReference type="NCBI Taxonomy" id="2182432"/>
    <lineage>
        <taxon>Bacteria</taxon>
        <taxon>Pseudomonadati</taxon>
        <taxon>Pseudomonadota</taxon>
        <taxon>Gammaproteobacteria</taxon>
        <taxon>Chromatiales</taxon>
        <taxon>Ectothiorhodospiraceae</taxon>
        <taxon>Sediminicurvatus</taxon>
    </lineage>
</organism>
<feature type="binding site" evidence="7">
    <location>
        <begin position="13"/>
        <end position="18"/>
    </location>
    <ligand>
        <name>ATP</name>
        <dbReference type="ChEBI" id="CHEBI:30616"/>
    </ligand>
</feature>
<dbReference type="CDD" id="cd00464">
    <property type="entry name" value="SK"/>
    <property type="match status" value="1"/>
</dbReference>
<dbReference type="UniPathway" id="UPA00053">
    <property type="reaction ID" value="UER00088"/>
</dbReference>
<feature type="binding site" evidence="7">
    <location>
        <position position="59"/>
    </location>
    <ligand>
        <name>substrate</name>
    </ligand>
</feature>
<gene>
    <name evidence="7" type="primary">aroK</name>
    <name evidence="8" type="ORF">DEM34_15750</name>
</gene>
<dbReference type="GO" id="GO:0000287">
    <property type="term" value="F:magnesium ion binding"/>
    <property type="evidence" value="ECO:0007669"/>
    <property type="project" value="UniProtKB-UniRule"/>
</dbReference>
<dbReference type="GO" id="GO:0005524">
    <property type="term" value="F:ATP binding"/>
    <property type="evidence" value="ECO:0007669"/>
    <property type="project" value="UniProtKB-UniRule"/>
</dbReference>
<reference evidence="8 9" key="1">
    <citation type="submission" date="2018-05" db="EMBL/GenBank/DDBJ databases">
        <title>Spiribacter halobius sp. nov., a moderately halophilic bacterium isolated from marine solar saltern.</title>
        <authorList>
            <person name="Zheng W.-S."/>
            <person name="Lu D.-C."/>
            <person name="Du Z.-J."/>
        </authorList>
    </citation>
    <scope>NUCLEOTIDE SEQUENCE [LARGE SCALE GENOMIC DNA]</scope>
    <source>
        <strain evidence="8 9">E85</strain>
    </source>
</reference>
<dbReference type="GO" id="GO:0008652">
    <property type="term" value="P:amino acid biosynthetic process"/>
    <property type="evidence" value="ECO:0007669"/>
    <property type="project" value="UniProtKB-KW"/>
</dbReference>
<evidence type="ECO:0000256" key="1">
    <source>
        <dbReference type="ARBA" id="ARBA00022605"/>
    </source>
</evidence>
<dbReference type="SUPFAM" id="SSF52540">
    <property type="entry name" value="P-loop containing nucleoside triphosphate hydrolases"/>
    <property type="match status" value="1"/>
</dbReference>
<dbReference type="HAMAP" id="MF_00109">
    <property type="entry name" value="Shikimate_kinase"/>
    <property type="match status" value="1"/>
</dbReference>
<dbReference type="InterPro" id="IPR027417">
    <property type="entry name" value="P-loop_NTPase"/>
</dbReference>